<dbReference type="PANTHER" id="PTHR23055">
    <property type="entry name" value="CALCIUM BINDING PROTEINS"/>
    <property type="match status" value="1"/>
</dbReference>
<dbReference type="SUPFAM" id="SSF47473">
    <property type="entry name" value="EF-hand"/>
    <property type="match status" value="1"/>
</dbReference>
<feature type="compositionally biased region" description="Polar residues" evidence="4">
    <location>
        <begin position="40"/>
        <end position="54"/>
    </location>
</feature>
<evidence type="ECO:0000313" key="6">
    <source>
        <dbReference type="EMBL" id="KAK8390631.1"/>
    </source>
</evidence>
<dbReference type="Pfam" id="PF13499">
    <property type="entry name" value="EF-hand_7"/>
    <property type="match status" value="1"/>
</dbReference>
<keyword evidence="2" id="KW-0677">Repeat</keyword>
<dbReference type="AlphaFoldDB" id="A0AAW0TSZ3"/>
<name>A0AAW0TSZ3_SCYPA</name>
<dbReference type="PROSITE" id="PS00018">
    <property type="entry name" value="EF_HAND_1"/>
    <property type="match status" value="3"/>
</dbReference>
<feature type="region of interest" description="Disordered" evidence="4">
    <location>
        <begin position="19"/>
        <end position="71"/>
    </location>
</feature>
<sequence length="326" mass="35812">MSDAPLFVALTLSITPHTASPPPHLITTHRHTLDPPPVHLQSTFSPSIPTSRRGSPSVPHKSDSGESKEHGTGFVSHCRLLLYLSLTPPRSYSTPTPFPSLPCLSLLLPASPCHSPASITPFLPDPASPMPPATPPDSHRCECPEGVVQEDAFKEIYAKFFPHGNSSLYAHHVFKAFDLNSNGQISFRDLLVSLSQLLRGTAYDKLKFAFKLYDVNGDGCITKAELTDIVSSVHELMGRNSHNRHEADDGLEEVTRAGVEDKQTREHVERLFKKLDLNGDGVVTIDEFIQSCMQVSGAGRKEPPEVVLLQRHLTLTANVNTDGDYW</sequence>
<evidence type="ECO:0000256" key="1">
    <source>
        <dbReference type="ARBA" id="ARBA00022723"/>
    </source>
</evidence>
<protein>
    <recommendedName>
        <fullName evidence="5">EF-hand domain-containing protein</fullName>
    </recommendedName>
</protein>
<dbReference type="SMART" id="SM00054">
    <property type="entry name" value="EFh"/>
    <property type="match status" value="3"/>
</dbReference>
<feature type="domain" description="EF-hand" evidence="5">
    <location>
        <begin position="263"/>
        <end position="298"/>
    </location>
</feature>
<dbReference type="InterPro" id="IPR028846">
    <property type="entry name" value="Recoverin"/>
</dbReference>
<keyword evidence="1" id="KW-0479">Metal-binding</keyword>
<dbReference type="InterPro" id="IPR018247">
    <property type="entry name" value="EF_Hand_1_Ca_BS"/>
</dbReference>
<evidence type="ECO:0000313" key="7">
    <source>
        <dbReference type="Proteomes" id="UP001487740"/>
    </source>
</evidence>
<dbReference type="PANTHER" id="PTHR23055:SF186">
    <property type="entry name" value="NEUROCALCIN HOMOLOG-LIKE PROTEIN"/>
    <property type="match status" value="1"/>
</dbReference>
<feature type="domain" description="EF-hand" evidence="5">
    <location>
        <begin position="201"/>
        <end position="236"/>
    </location>
</feature>
<keyword evidence="7" id="KW-1185">Reference proteome</keyword>
<dbReference type="PRINTS" id="PR00450">
    <property type="entry name" value="RECOVERIN"/>
</dbReference>
<dbReference type="PROSITE" id="PS50222">
    <property type="entry name" value="EF_HAND_2"/>
    <property type="match status" value="3"/>
</dbReference>
<feature type="domain" description="EF-hand" evidence="5">
    <location>
        <begin position="165"/>
        <end position="200"/>
    </location>
</feature>
<gene>
    <name evidence="6" type="ORF">O3P69_010375</name>
</gene>
<dbReference type="InterPro" id="IPR002048">
    <property type="entry name" value="EF_hand_dom"/>
</dbReference>
<reference evidence="6 7" key="1">
    <citation type="submission" date="2023-03" db="EMBL/GenBank/DDBJ databases">
        <title>High-quality genome of Scylla paramamosain provides insights in environmental adaptation.</title>
        <authorList>
            <person name="Zhang L."/>
        </authorList>
    </citation>
    <scope>NUCLEOTIDE SEQUENCE [LARGE SCALE GENOMIC DNA]</scope>
    <source>
        <strain evidence="6">LZ_2023a</strain>
        <tissue evidence="6">Muscle</tissue>
    </source>
</reference>
<proteinExistence type="predicted"/>
<dbReference type="EMBL" id="JARAKH010000025">
    <property type="protein sequence ID" value="KAK8390631.1"/>
    <property type="molecule type" value="Genomic_DNA"/>
</dbReference>
<evidence type="ECO:0000256" key="3">
    <source>
        <dbReference type="ARBA" id="ARBA00022837"/>
    </source>
</evidence>
<keyword evidence="3" id="KW-0106">Calcium</keyword>
<accession>A0AAW0TSZ3</accession>
<feature type="compositionally biased region" description="Basic and acidic residues" evidence="4">
    <location>
        <begin position="60"/>
        <end position="71"/>
    </location>
</feature>
<dbReference type="Proteomes" id="UP001487740">
    <property type="component" value="Unassembled WGS sequence"/>
</dbReference>
<comment type="caution">
    <text evidence="6">The sequence shown here is derived from an EMBL/GenBank/DDBJ whole genome shotgun (WGS) entry which is preliminary data.</text>
</comment>
<dbReference type="GO" id="GO:0005509">
    <property type="term" value="F:calcium ion binding"/>
    <property type="evidence" value="ECO:0007669"/>
    <property type="project" value="InterPro"/>
</dbReference>
<evidence type="ECO:0000256" key="4">
    <source>
        <dbReference type="SAM" id="MobiDB-lite"/>
    </source>
</evidence>
<evidence type="ECO:0000256" key="2">
    <source>
        <dbReference type="ARBA" id="ARBA00022737"/>
    </source>
</evidence>
<organism evidence="6 7">
    <name type="scientific">Scylla paramamosain</name>
    <name type="common">Mud crab</name>
    <dbReference type="NCBI Taxonomy" id="85552"/>
    <lineage>
        <taxon>Eukaryota</taxon>
        <taxon>Metazoa</taxon>
        <taxon>Ecdysozoa</taxon>
        <taxon>Arthropoda</taxon>
        <taxon>Crustacea</taxon>
        <taxon>Multicrustacea</taxon>
        <taxon>Malacostraca</taxon>
        <taxon>Eumalacostraca</taxon>
        <taxon>Eucarida</taxon>
        <taxon>Decapoda</taxon>
        <taxon>Pleocyemata</taxon>
        <taxon>Brachyura</taxon>
        <taxon>Eubrachyura</taxon>
        <taxon>Portunoidea</taxon>
        <taxon>Portunidae</taxon>
        <taxon>Portuninae</taxon>
        <taxon>Scylla</taxon>
    </lineage>
</organism>
<dbReference type="Gene3D" id="1.10.238.10">
    <property type="entry name" value="EF-hand"/>
    <property type="match status" value="1"/>
</dbReference>
<evidence type="ECO:0000259" key="5">
    <source>
        <dbReference type="PROSITE" id="PS50222"/>
    </source>
</evidence>
<dbReference type="CDD" id="cd00051">
    <property type="entry name" value="EFh"/>
    <property type="match status" value="2"/>
</dbReference>
<dbReference type="Pfam" id="PF13833">
    <property type="entry name" value="EF-hand_8"/>
    <property type="match status" value="1"/>
</dbReference>
<dbReference type="InterPro" id="IPR011992">
    <property type="entry name" value="EF-hand-dom_pair"/>
</dbReference>